<sequence>MTVSRDPVNLREVDLAPVATALEATWPALRWRDRRFVHGAFHGVVLLEDVAVRVAFGTGHRHRTTVEAENSRRFQDLPHGLAVPTPVLEPASTRDWTAAVYTRVDGAALTASTWAEARRVYLPVLERLRSLPTHLPGAKALRPVRDWCGGDAWPAIVDETTEALPTSALRDLARGVVAELLHAEADAVPAVVHGDLSPFNVLVATDSVGLIDVDHASVADPAIDLSWLVRSFPADELRRDLRPDELARARLHRTAGPLQLAAAAHRNGDSALLHHALRTFASRAVAAARA</sequence>
<evidence type="ECO:0000313" key="3">
    <source>
        <dbReference type="Proteomes" id="UP000078252"/>
    </source>
</evidence>
<reference evidence="2 3" key="1">
    <citation type="journal article" date="2016" name="Front. Microbiol.">
        <title>Genomic Resource of Rice Seed Associated Bacteria.</title>
        <authorList>
            <person name="Midha S."/>
            <person name="Bansal K."/>
            <person name="Sharma S."/>
            <person name="Kumar N."/>
            <person name="Patil P.P."/>
            <person name="Chaudhry V."/>
            <person name="Patil P.B."/>
        </authorList>
    </citation>
    <scope>NUCLEOTIDE SEQUENCE [LARGE SCALE GENOMIC DNA]</scope>
    <source>
        <strain evidence="2 3">NS184</strain>
    </source>
</reference>
<dbReference type="InterPro" id="IPR002575">
    <property type="entry name" value="Aminoglycoside_PTrfase"/>
</dbReference>
<protein>
    <recommendedName>
        <fullName evidence="1">Aminoglycoside phosphotransferase domain-containing protein</fullName>
    </recommendedName>
</protein>
<accession>A0A175RJQ0</accession>
<organism evidence="2 3">
    <name type="scientific">Curtobacterium luteum</name>
    <dbReference type="NCBI Taxonomy" id="33881"/>
    <lineage>
        <taxon>Bacteria</taxon>
        <taxon>Bacillati</taxon>
        <taxon>Actinomycetota</taxon>
        <taxon>Actinomycetes</taxon>
        <taxon>Micrococcales</taxon>
        <taxon>Microbacteriaceae</taxon>
        <taxon>Curtobacterium</taxon>
    </lineage>
</organism>
<name>A0A175RJQ0_9MICO</name>
<dbReference type="PATRIC" id="fig|33881.3.peg.3124"/>
<dbReference type="Gene3D" id="3.90.1200.10">
    <property type="match status" value="1"/>
</dbReference>
<dbReference type="EMBL" id="LDQC01000079">
    <property type="protein sequence ID" value="KTR03638.1"/>
    <property type="molecule type" value="Genomic_DNA"/>
</dbReference>
<gene>
    <name evidence="2" type="ORF">NS184_13550</name>
</gene>
<comment type="caution">
    <text evidence="2">The sequence shown here is derived from an EMBL/GenBank/DDBJ whole genome shotgun (WGS) entry which is preliminary data.</text>
</comment>
<dbReference type="AlphaFoldDB" id="A0A175RJQ0"/>
<dbReference type="InterPro" id="IPR011009">
    <property type="entry name" value="Kinase-like_dom_sf"/>
</dbReference>
<proteinExistence type="predicted"/>
<feature type="domain" description="Aminoglycoside phosphotransferase" evidence="1">
    <location>
        <begin position="65"/>
        <end position="238"/>
    </location>
</feature>
<dbReference type="Proteomes" id="UP000078252">
    <property type="component" value="Unassembled WGS sequence"/>
</dbReference>
<evidence type="ECO:0000259" key="1">
    <source>
        <dbReference type="Pfam" id="PF01636"/>
    </source>
</evidence>
<dbReference type="Pfam" id="PF01636">
    <property type="entry name" value="APH"/>
    <property type="match status" value="1"/>
</dbReference>
<evidence type="ECO:0000313" key="2">
    <source>
        <dbReference type="EMBL" id="KTR03638.1"/>
    </source>
</evidence>
<dbReference type="SUPFAM" id="SSF56112">
    <property type="entry name" value="Protein kinase-like (PK-like)"/>
    <property type="match status" value="1"/>
</dbReference>
<dbReference type="STRING" id="33881.NS184_13550"/>